<dbReference type="STRING" id="27349.A0A0L6VDS2"/>
<dbReference type="InterPro" id="IPR050426">
    <property type="entry name" value="Glycosyltransferase_28"/>
</dbReference>
<reference evidence="2 3" key="1">
    <citation type="submission" date="2015-08" db="EMBL/GenBank/DDBJ databases">
        <title>Next Generation Sequencing and Analysis of the Genome of Puccinia sorghi L Schw, the Causal Agent of Maize Common Rust.</title>
        <authorList>
            <person name="Rochi L."/>
            <person name="Burguener G."/>
            <person name="Darino M."/>
            <person name="Turjanski A."/>
            <person name="Kreff E."/>
            <person name="Dieguez M.J."/>
            <person name="Sacco F."/>
        </authorList>
    </citation>
    <scope>NUCLEOTIDE SEQUENCE [LARGE SCALE GENOMIC DNA]</scope>
    <source>
        <strain evidence="2 3">RO10H11247</strain>
    </source>
</reference>
<comment type="caution">
    <text evidence="2">The sequence shown here is derived from an EMBL/GenBank/DDBJ whole genome shotgun (WGS) entry which is preliminary data.</text>
</comment>
<sequence>MILPLIRFNRVHQETIENIAKMMIFEVDCAPSFGCSSKGDVIEQKSSQLSNPNRPWFELSYYLKHDPFDDSILNAIARTKLNASYHSFRHTTPAPLLEHLDHSPTEEEAKSDNIPTGKFVHVFFSNYLVYLCALLRTLPTLGHMVLSNDYFCTCFPVHGCGFWRRGRVITQDYKMRIPMKDIGQVRQAGAFEFTRFGIAMDLAGVPDICLDFSSRSMREEVMHALECHAQAAKVEEKRINRRLSHMPLPKPLGQNTKQIKLTTNRETRQTHENRLPRHWLLWRRPTVNFSRQAPQYLLLIQGGHTVTIASHPEYRPWVESLGIRDKDVGGDPAALMKLSLDLACYGRASQLMAKRDAENPVDLTGKDASVKGTVFVQLQLSSYAEAARLARPCRRDCLLVPRSVPCEDQVLLMYIGFCSVTVSGPAAVTKAIYGAVVQSGVQAIVAIGWSERGSTKNTLDDAPIEPPPQVFDLHSFPHDWLFPQVDAVCHHGGAGTTGMSLRYVFPTLIHPFLGGVVLFFCYCTCARNKSSDWFFFAITCFFQINHFGLTDKVRSRNESGLANAAMSIGCFYQSDWKPNHEGQSKHRGGEDPGRRRAVACDKFHLPIFGLCTRLGLYFGLLY</sequence>
<proteinExistence type="predicted"/>
<dbReference type="PANTHER" id="PTHR48050:SF26">
    <property type="entry name" value="STEROL 3-BETA-GLUCOSYLTRANSFERASE"/>
    <property type="match status" value="1"/>
</dbReference>
<accession>A0A0L6VDS2</accession>
<evidence type="ECO:0000313" key="2">
    <source>
        <dbReference type="EMBL" id="KNZ58878.1"/>
    </source>
</evidence>
<dbReference type="Gene3D" id="3.40.50.2000">
    <property type="entry name" value="Glycogen Phosphorylase B"/>
    <property type="match status" value="2"/>
</dbReference>
<keyword evidence="1" id="KW-0472">Membrane</keyword>
<dbReference type="EMBL" id="LAVV01006661">
    <property type="protein sequence ID" value="KNZ58878.1"/>
    <property type="molecule type" value="Genomic_DNA"/>
</dbReference>
<dbReference type="Proteomes" id="UP000037035">
    <property type="component" value="Unassembled WGS sequence"/>
</dbReference>
<dbReference type="SUPFAM" id="SSF53756">
    <property type="entry name" value="UDP-Glycosyltransferase/glycogen phosphorylase"/>
    <property type="match status" value="1"/>
</dbReference>
<dbReference type="GO" id="GO:0008194">
    <property type="term" value="F:UDP-glycosyltransferase activity"/>
    <property type="evidence" value="ECO:0007669"/>
    <property type="project" value="TreeGrafter"/>
</dbReference>
<evidence type="ECO:0000313" key="3">
    <source>
        <dbReference type="Proteomes" id="UP000037035"/>
    </source>
</evidence>
<organism evidence="2 3">
    <name type="scientific">Puccinia sorghi</name>
    <dbReference type="NCBI Taxonomy" id="27349"/>
    <lineage>
        <taxon>Eukaryota</taxon>
        <taxon>Fungi</taxon>
        <taxon>Dikarya</taxon>
        <taxon>Basidiomycota</taxon>
        <taxon>Pucciniomycotina</taxon>
        <taxon>Pucciniomycetes</taxon>
        <taxon>Pucciniales</taxon>
        <taxon>Pucciniaceae</taxon>
        <taxon>Puccinia</taxon>
    </lineage>
</organism>
<dbReference type="AlphaFoldDB" id="A0A0L6VDS2"/>
<keyword evidence="1" id="KW-1133">Transmembrane helix</keyword>
<feature type="transmembrane region" description="Helical" evidence="1">
    <location>
        <begin position="533"/>
        <end position="549"/>
    </location>
</feature>
<keyword evidence="1" id="KW-0812">Transmembrane</keyword>
<gene>
    <name evidence="2" type="ORF">VP01_1841g6</name>
</gene>
<name>A0A0L6VDS2_9BASI</name>
<evidence type="ECO:0000256" key="1">
    <source>
        <dbReference type="SAM" id="Phobius"/>
    </source>
</evidence>
<dbReference type="PANTHER" id="PTHR48050">
    <property type="entry name" value="STEROL 3-BETA-GLUCOSYLTRANSFERASE"/>
    <property type="match status" value="1"/>
</dbReference>
<dbReference type="VEuPathDB" id="FungiDB:VP01_1841g6"/>
<protein>
    <submittedName>
        <fullName evidence="2">Uncharacterized protein</fullName>
    </submittedName>
</protein>
<dbReference type="GO" id="GO:0016125">
    <property type="term" value="P:sterol metabolic process"/>
    <property type="evidence" value="ECO:0007669"/>
    <property type="project" value="TreeGrafter"/>
</dbReference>
<feature type="transmembrane region" description="Helical" evidence="1">
    <location>
        <begin position="503"/>
        <end position="521"/>
    </location>
</feature>
<dbReference type="OrthoDB" id="10261837at2759"/>
<keyword evidence="3" id="KW-1185">Reference proteome</keyword>